<reference evidence="2" key="1">
    <citation type="submission" date="2021-01" db="EMBL/GenBank/DDBJ databases">
        <authorList>
            <consortium name="Genoscope - CEA"/>
            <person name="William W."/>
        </authorList>
    </citation>
    <scope>NUCLEOTIDE SEQUENCE</scope>
</reference>
<dbReference type="Proteomes" id="UP000692954">
    <property type="component" value="Unassembled WGS sequence"/>
</dbReference>
<dbReference type="GO" id="GO:0097361">
    <property type="term" value="C:cytosolic [4Fe-4S] assembly targeting complex"/>
    <property type="evidence" value="ECO:0007669"/>
    <property type="project" value="TreeGrafter"/>
</dbReference>
<dbReference type="GO" id="GO:0016226">
    <property type="term" value="P:iron-sulfur cluster assembly"/>
    <property type="evidence" value="ECO:0007669"/>
    <property type="project" value="TreeGrafter"/>
</dbReference>
<dbReference type="PANTHER" id="PTHR19920">
    <property type="entry name" value="WD40 PROTEIN CIAO1"/>
    <property type="match status" value="1"/>
</dbReference>
<dbReference type="PROSITE" id="PS50082">
    <property type="entry name" value="WD_REPEATS_2"/>
    <property type="match status" value="2"/>
</dbReference>
<accession>A0A8S1RK36</accession>
<dbReference type="AlphaFoldDB" id="A0A8S1RK36"/>
<evidence type="ECO:0000313" key="2">
    <source>
        <dbReference type="EMBL" id="CAD8128971.1"/>
    </source>
</evidence>
<evidence type="ECO:0000313" key="3">
    <source>
        <dbReference type="Proteomes" id="UP000692954"/>
    </source>
</evidence>
<name>A0A8S1RK36_9CILI</name>
<dbReference type="SMART" id="SM00320">
    <property type="entry name" value="WD40"/>
    <property type="match status" value="4"/>
</dbReference>
<dbReference type="OrthoDB" id="406844at2759"/>
<evidence type="ECO:0000256" key="1">
    <source>
        <dbReference type="PROSITE-ProRule" id="PRU00221"/>
    </source>
</evidence>
<protein>
    <recommendedName>
        <fullName evidence="4">WD domain, G-beta repeat protein</fullName>
    </recommendedName>
</protein>
<proteinExistence type="predicted"/>
<feature type="repeat" description="WD" evidence="1">
    <location>
        <begin position="230"/>
        <end position="271"/>
    </location>
</feature>
<sequence>MQIRCTQADHQNQSIIGICIESYCQYQRPYCHHCLPNHVQHINKLIPLENLNDWIQRRMVSINDLQKNALECKQILDSLINIFIPYLNINIEQFGILQIDNRIKGLCQFEVFEQQLFNPLKQSIQKVKQIIDDILKKTKSQIDYNQKIILQVQQPQFMKLPIQKQNKLLGILKQSINPFTYQHMQQYSVQSDWCGAIAINKDCSTLVAGCNSQIKVFEFKQGMLKQIQTLTEHNNSVFTLNFMKKQNQFISGSCDKSIIIWQFNQNNQWISQQRLNGHNHNIYCVILNNNEDIIISGSSDKTIKFWMKQNEWLCQQTITDPSSCVYGLSLNQQQNRVISCSYDKQILILEQSQQNKEWIVIQNITVEQYGYRICFIDNNMFTFQPYGKEQMSIFEMNSINNKYNKIKDINIKCGSDSNGLFFQQYINQKCMLMSKSGEYVNLIRKKQNGEFVTEQSIHFGTNSLYGVMSDDGEYLITWDKKSNQIQIRIYNEV</sequence>
<gene>
    <name evidence="2" type="ORF">PSON_ATCC_30995.1.T2020002</name>
</gene>
<dbReference type="Pfam" id="PF00400">
    <property type="entry name" value="WD40"/>
    <property type="match status" value="3"/>
</dbReference>
<dbReference type="PROSITE" id="PS50294">
    <property type="entry name" value="WD_REPEATS_REGION"/>
    <property type="match status" value="2"/>
</dbReference>
<dbReference type="FunFam" id="2.130.10.10:FF:001434">
    <property type="entry name" value="Uncharacterized protein"/>
    <property type="match status" value="1"/>
</dbReference>
<keyword evidence="3" id="KW-1185">Reference proteome</keyword>
<keyword evidence="1" id="KW-0853">WD repeat</keyword>
<dbReference type="PANTHER" id="PTHR19920:SF0">
    <property type="entry name" value="CYTOSOLIC IRON-SULFUR PROTEIN ASSEMBLY PROTEIN CIAO1-RELATED"/>
    <property type="match status" value="1"/>
</dbReference>
<comment type="caution">
    <text evidence="2">The sequence shown here is derived from an EMBL/GenBank/DDBJ whole genome shotgun (WGS) entry which is preliminary data.</text>
</comment>
<evidence type="ECO:0008006" key="4">
    <source>
        <dbReference type="Google" id="ProtNLM"/>
    </source>
</evidence>
<organism evidence="2 3">
    <name type="scientific">Paramecium sonneborni</name>
    <dbReference type="NCBI Taxonomy" id="65129"/>
    <lineage>
        <taxon>Eukaryota</taxon>
        <taxon>Sar</taxon>
        <taxon>Alveolata</taxon>
        <taxon>Ciliophora</taxon>
        <taxon>Intramacronucleata</taxon>
        <taxon>Oligohymenophorea</taxon>
        <taxon>Peniculida</taxon>
        <taxon>Parameciidae</taxon>
        <taxon>Paramecium</taxon>
    </lineage>
</organism>
<dbReference type="EMBL" id="CAJJDN010000202">
    <property type="protein sequence ID" value="CAD8128971.1"/>
    <property type="molecule type" value="Genomic_DNA"/>
</dbReference>
<dbReference type="InterPro" id="IPR001680">
    <property type="entry name" value="WD40_rpt"/>
</dbReference>
<feature type="repeat" description="WD" evidence="1">
    <location>
        <begin position="275"/>
        <end position="306"/>
    </location>
</feature>